<organism evidence="1 2">
    <name type="scientific">Chrysochromulina tobinii</name>
    <dbReference type="NCBI Taxonomy" id="1460289"/>
    <lineage>
        <taxon>Eukaryota</taxon>
        <taxon>Haptista</taxon>
        <taxon>Haptophyta</taxon>
        <taxon>Prymnesiophyceae</taxon>
        <taxon>Prymnesiales</taxon>
        <taxon>Chrysochromulinaceae</taxon>
        <taxon>Chrysochromulina</taxon>
    </lineage>
</organism>
<proteinExistence type="predicted"/>
<dbReference type="Proteomes" id="UP000037460">
    <property type="component" value="Unassembled WGS sequence"/>
</dbReference>
<name>A0A0M0LNZ5_9EUKA</name>
<evidence type="ECO:0000313" key="1">
    <source>
        <dbReference type="EMBL" id="KOO52759.1"/>
    </source>
</evidence>
<reference evidence="2" key="1">
    <citation type="journal article" date="2015" name="PLoS Genet.">
        <title>Genome Sequence and Transcriptome Analyses of Chrysochromulina tobin: Metabolic Tools for Enhanced Algal Fitness in the Prominent Order Prymnesiales (Haptophyceae).</title>
        <authorList>
            <person name="Hovde B.T."/>
            <person name="Deodato C.R."/>
            <person name="Hunsperger H.M."/>
            <person name="Ryken S.A."/>
            <person name="Yost W."/>
            <person name="Jha R.K."/>
            <person name="Patterson J."/>
            <person name="Monnat R.J. Jr."/>
            <person name="Barlow S.B."/>
            <person name="Starkenburg S.R."/>
            <person name="Cattolico R.A."/>
        </authorList>
    </citation>
    <scope>NUCLEOTIDE SEQUENCE</scope>
    <source>
        <strain evidence="2">CCMP291</strain>
    </source>
</reference>
<evidence type="ECO:0000313" key="2">
    <source>
        <dbReference type="Proteomes" id="UP000037460"/>
    </source>
</evidence>
<dbReference type="AlphaFoldDB" id="A0A0M0LNZ5"/>
<gene>
    <name evidence="1" type="ORF">Ctob_014289</name>
</gene>
<dbReference type="EMBL" id="JWZX01000515">
    <property type="protein sequence ID" value="KOO52759.1"/>
    <property type="molecule type" value="Genomic_DNA"/>
</dbReference>
<evidence type="ECO:0008006" key="3">
    <source>
        <dbReference type="Google" id="ProtNLM"/>
    </source>
</evidence>
<feature type="non-terminal residue" evidence="1">
    <location>
        <position position="181"/>
    </location>
</feature>
<keyword evidence="2" id="KW-1185">Reference proteome</keyword>
<sequence>MTEVSKVSGITYFSGAGEGWTVLDHSRKYANAGAYDLDDPASVFCGTSAEPLGAKAGKQNSAFAFDGPNSQSMPYMLSVDMQKPQTFTHWRVASNPHYGFDDAHLESWDSSKGQFVRVQGSEVHYWRSRSEDGFAYASFTSAVTSSKWRICITSYGNDSHYQARFQCYLTEAQFGRSPMAR</sequence>
<protein>
    <recommendedName>
        <fullName evidence="3">F5/8 type C domain-containing protein</fullName>
    </recommendedName>
</protein>
<accession>A0A0M0LNZ5</accession>
<comment type="caution">
    <text evidence="1">The sequence shown here is derived from an EMBL/GenBank/DDBJ whole genome shotgun (WGS) entry which is preliminary data.</text>
</comment>